<keyword evidence="2" id="KW-1185">Reference proteome</keyword>
<reference evidence="1 2" key="1">
    <citation type="submission" date="2022-12" db="EMBL/GenBank/DDBJ databases">
        <title>Chromosome-level genome assembly of true bugs.</title>
        <authorList>
            <person name="Ma L."/>
            <person name="Li H."/>
        </authorList>
    </citation>
    <scope>NUCLEOTIDE SEQUENCE [LARGE SCALE GENOMIC DNA]</scope>
    <source>
        <strain evidence="1">Lab_2022b</strain>
    </source>
</reference>
<proteinExistence type="predicted"/>
<accession>A0AAW1D337</accession>
<evidence type="ECO:0000313" key="2">
    <source>
        <dbReference type="Proteomes" id="UP001461498"/>
    </source>
</evidence>
<comment type="caution">
    <text evidence="1">The sequence shown here is derived from an EMBL/GenBank/DDBJ whole genome shotgun (WGS) entry which is preliminary data.</text>
</comment>
<dbReference type="Proteomes" id="UP001461498">
    <property type="component" value="Unassembled WGS sequence"/>
</dbReference>
<dbReference type="EMBL" id="JAPXFL010000006">
    <property type="protein sequence ID" value="KAK9505121.1"/>
    <property type="molecule type" value="Genomic_DNA"/>
</dbReference>
<protein>
    <recommendedName>
        <fullName evidence="3">Secreted protein</fullName>
    </recommendedName>
</protein>
<evidence type="ECO:0008006" key="3">
    <source>
        <dbReference type="Google" id="ProtNLM"/>
    </source>
</evidence>
<evidence type="ECO:0000313" key="1">
    <source>
        <dbReference type="EMBL" id="KAK9505121.1"/>
    </source>
</evidence>
<name>A0AAW1D337_9HEMI</name>
<gene>
    <name evidence="1" type="ORF">O3M35_009249</name>
</gene>
<organism evidence="1 2">
    <name type="scientific">Rhynocoris fuscipes</name>
    <dbReference type="NCBI Taxonomy" id="488301"/>
    <lineage>
        <taxon>Eukaryota</taxon>
        <taxon>Metazoa</taxon>
        <taxon>Ecdysozoa</taxon>
        <taxon>Arthropoda</taxon>
        <taxon>Hexapoda</taxon>
        <taxon>Insecta</taxon>
        <taxon>Pterygota</taxon>
        <taxon>Neoptera</taxon>
        <taxon>Paraneoptera</taxon>
        <taxon>Hemiptera</taxon>
        <taxon>Heteroptera</taxon>
        <taxon>Panheteroptera</taxon>
        <taxon>Cimicomorpha</taxon>
        <taxon>Reduviidae</taxon>
        <taxon>Harpactorinae</taxon>
        <taxon>Harpactorini</taxon>
        <taxon>Rhynocoris</taxon>
    </lineage>
</organism>
<sequence>MPVLLGVWHALQASLVCRHIFLIETNPPQLLLLPLGTITAINQSPKSNTKITRSTCSEISTATEIKTKIKKQQEWIQH</sequence>
<dbReference type="AlphaFoldDB" id="A0AAW1D337"/>